<evidence type="ECO:0000256" key="1">
    <source>
        <dbReference type="SAM" id="Phobius"/>
    </source>
</evidence>
<gene>
    <name evidence="2" type="primary">nuoJ_1</name>
    <name evidence="2" type="ORF">NCTC9645_04030</name>
</gene>
<proteinExistence type="predicted"/>
<protein>
    <submittedName>
        <fullName evidence="2">NADH-ubiquinone oxidoreductase subunit J</fullName>
        <ecNumber evidence="2">1.6.5.11</ecNumber>
    </submittedName>
</protein>
<dbReference type="Gene3D" id="1.20.120.1200">
    <property type="entry name" value="NADH-ubiquinone/plastoquinone oxidoreductase chain 6, subunit NuoJ"/>
    <property type="match status" value="1"/>
</dbReference>
<keyword evidence="2" id="KW-0830">Ubiquinone</keyword>
<name>A0A2X3IG88_KLEPN</name>
<evidence type="ECO:0000313" key="3">
    <source>
        <dbReference type="Proteomes" id="UP000250675"/>
    </source>
</evidence>
<dbReference type="InterPro" id="IPR042106">
    <property type="entry name" value="Nuo/plastoQ_OxRdtase_6_NuoJ"/>
</dbReference>
<evidence type="ECO:0000313" key="2">
    <source>
        <dbReference type="EMBL" id="SQC85966.1"/>
    </source>
</evidence>
<dbReference type="EMBL" id="UASO01000005">
    <property type="protein sequence ID" value="SQC85966.1"/>
    <property type="molecule type" value="Genomic_DNA"/>
</dbReference>
<feature type="transmembrane region" description="Helical" evidence="1">
    <location>
        <begin position="30"/>
        <end position="53"/>
    </location>
</feature>
<keyword evidence="2" id="KW-0560">Oxidoreductase</keyword>
<keyword evidence="1" id="KW-0812">Transmembrane</keyword>
<dbReference type="EC" id="1.6.5.11" evidence="2"/>
<keyword evidence="1" id="KW-1133">Transmembrane helix</keyword>
<dbReference type="Proteomes" id="UP000250675">
    <property type="component" value="Unassembled WGS sequence"/>
</dbReference>
<reference evidence="2 3" key="1">
    <citation type="submission" date="2018-06" db="EMBL/GenBank/DDBJ databases">
        <authorList>
            <consortium name="Pathogen Informatics"/>
            <person name="Doyle S."/>
        </authorList>
    </citation>
    <scope>NUCLEOTIDE SEQUENCE [LARGE SCALE GENOMIC DNA]</scope>
    <source>
        <strain evidence="2 3">NCTC9645</strain>
    </source>
</reference>
<accession>A0A2X3IG88</accession>
<sequence>MLLVVIVYAILGINDQGIDGAAINAKEVGIALFGPYVLAVELASMLLLAGWWLPSTLAAKSAPARC</sequence>
<keyword evidence="1" id="KW-0472">Membrane</keyword>
<organism evidence="2 3">
    <name type="scientific">Klebsiella pneumoniae</name>
    <dbReference type="NCBI Taxonomy" id="573"/>
    <lineage>
        <taxon>Bacteria</taxon>
        <taxon>Pseudomonadati</taxon>
        <taxon>Pseudomonadota</taxon>
        <taxon>Gammaproteobacteria</taxon>
        <taxon>Enterobacterales</taxon>
        <taxon>Enterobacteriaceae</taxon>
        <taxon>Klebsiella/Raoultella group</taxon>
        <taxon>Klebsiella</taxon>
        <taxon>Klebsiella pneumoniae complex</taxon>
    </lineage>
</organism>
<dbReference type="AlphaFoldDB" id="A0A2X3IG88"/>
<dbReference type="GO" id="GO:0016491">
    <property type="term" value="F:oxidoreductase activity"/>
    <property type="evidence" value="ECO:0007669"/>
    <property type="project" value="UniProtKB-KW"/>
</dbReference>